<reference evidence="1 2" key="1">
    <citation type="journal article" date="2020" name="Cell">
        <title>Large-Scale Comparative Analyses of Tick Genomes Elucidate Their Genetic Diversity and Vector Capacities.</title>
        <authorList>
            <consortium name="Tick Genome and Microbiome Consortium (TIGMIC)"/>
            <person name="Jia N."/>
            <person name="Wang J."/>
            <person name="Shi W."/>
            <person name="Du L."/>
            <person name="Sun Y."/>
            <person name="Zhan W."/>
            <person name="Jiang J.F."/>
            <person name="Wang Q."/>
            <person name="Zhang B."/>
            <person name="Ji P."/>
            <person name="Bell-Sakyi L."/>
            <person name="Cui X.M."/>
            <person name="Yuan T.T."/>
            <person name="Jiang B.G."/>
            <person name="Yang W.F."/>
            <person name="Lam T.T."/>
            <person name="Chang Q.C."/>
            <person name="Ding S.J."/>
            <person name="Wang X.J."/>
            <person name="Zhu J.G."/>
            <person name="Ruan X.D."/>
            <person name="Zhao L."/>
            <person name="Wei J.T."/>
            <person name="Ye R.Z."/>
            <person name="Que T.C."/>
            <person name="Du C.H."/>
            <person name="Zhou Y.H."/>
            <person name="Cheng J.X."/>
            <person name="Dai P.F."/>
            <person name="Guo W.B."/>
            <person name="Han X.H."/>
            <person name="Huang E.J."/>
            <person name="Li L.F."/>
            <person name="Wei W."/>
            <person name="Gao Y.C."/>
            <person name="Liu J.Z."/>
            <person name="Shao H.Z."/>
            <person name="Wang X."/>
            <person name="Wang C.C."/>
            <person name="Yang T.C."/>
            <person name="Huo Q.B."/>
            <person name="Li W."/>
            <person name="Chen H.Y."/>
            <person name="Chen S.E."/>
            <person name="Zhou L.G."/>
            <person name="Ni X.B."/>
            <person name="Tian J.H."/>
            <person name="Sheng Y."/>
            <person name="Liu T."/>
            <person name="Pan Y.S."/>
            <person name="Xia L.Y."/>
            <person name="Li J."/>
            <person name="Zhao F."/>
            <person name="Cao W.C."/>
        </authorList>
    </citation>
    <scope>NUCLEOTIDE SEQUENCE [LARGE SCALE GENOMIC DNA]</scope>
    <source>
        <strain evidence="1">Iper-2018</strain>
    </source>
</reference>
<dbReference type="EMBL" id="JABSTQ010009818">
    <property type="protein sequence ID" value="KAG0425615.1"/>
    <property type="molecule type" value="Genomic_DNA"/>
</dbReference>
<organism evidence="1 2">
    <name type="scientific">Ixodes persulcatus</name>
    <name type="common">Taiga tick</name>
    <dbReference type="NCBI Taxonomy" id="34615"/>
    <lineage>
        <taxon>Eukaryota</taxon>
        <taxon>Metazoa</taxon>
        <taxon>Ecdysozoa</taxon>
        <taxon>Arthropoda</taxon>
        <taxon>Chelicerata</taxon>
        <taxon>Arachnida</taxon>
        <taxon>Acari</taxon>
        <taxon>Parasitiformes</taxon>
        <taxon>Ixodida</taxon>
        <taxon>Ixodoidea</taxon>
        <taxon>Ixodidae</taxon>
        <taxon>Ixodinae</taxon>
        <taxon>Ixodes</taxon>
    </lineage>
</organism>
<sequence>AMDFNDVLDDIVLSENKYRQMGFTRGFSLGEEVGWRDGYQLGLQRGAQIATELGFYQGFVHAWITVLEREEIAKQRKMVALKALLEMTKNFPKVNIADDDMFEKLHKIRAKFKQVVSILNIGTQDAEPHPEEDHSSPRPEITTKCIRSTAGGAPSIIEGACGITEGISATEGICSTTKGTVANAVIVSERSKGDGPERRARETRHQNEPAPA</sequence>
<evidence type="ECO:0000313" key="1">
    <source>
        <dbReference type="EMBL" id="KAG0425615.1"/>
    </source>
</evidence>
<gene>
    <name evidence="1" type="ORF">HPB47_027247</name>
</gene>
<keyword evidence="2" id="KW-1185">Reference proteome</keyword>
<proteinExistence type="predicted"/>
<accession>A0AC60PWH6</accession>
<comment type="caution">
    <text evidence="1">The sequence shown here is derived from an EMBL/GenBank/DDBJ whole genome shotgun (WGS) entry which is preliminary data.</text>
</comment>
<evidence type="ECO:0000313" key="2">
    <source>
        <dbReference type="Proteomes" id="UP000805193"/>
    </source>
</evidence>
<dbReference type="Proteomes" id="UP000805193">
    <property type="component" value="Unassembled WGS sequence"/>
</dbReference>
<protein>
    <submittedName>
        <fullName evidence="1">Uncharacterized protein</fullName>
    </submittedName>
</protein>
<name>A0AC60PWH6_IXOPE</name>
<feature type="non-terminal residue" evidence="1">
    <location>
        <position position="1"/>
    </location>
</feature>
<feature type="non-terminal residue" evidence="1">
    <location>
        <position position="212"/>
    </location>
</feature>